<evidence type="ECO:0000256" key="4">
    <source>
        <dbReference type="ARBA" id="ARBA00022723"/>
    </source>
</evidence>
<evidence type="ECO:0000256" key="12">
    <source>
        <dbReference type="PROSITE-ProRule" id="PRU00146"/>
    </source>
</evidence>
<dbReference type="GO" id="GO:0007399">
    <property type="term" value="P:nervous system development"/>
    <property type="evidence" value="ECO:0007669"/>
    <property type="project" value="UniProtKB-KW"/>
</dbReference>
<feature type="compositionally biased region" description="Basic and acidic residues" evidence="13">
    <location>
        <begin position="181"/>
        <end position="190"/>
    </location>
</feature>
<feature type="compositionally biased region" description="Low complexity" evidence="13">
    <location>
        <begin position="1208"/>
        <end position="1224"/>
    </location>
</feature>
<evidence type="ECO:0000256" key="2">
    <source>
        <dbReference type="ARBA" id="ARBA00006097"/>
    </source>
</evidence>
<feature type="compositionally biased region" description="Basic and acidic residues" evidence="13">
    <location>
        <begin position="13"/>
        <end position="24"/>
    </location>
</feature>
<feature type="compositionally biased region" description="Basic and acidic residues" evidence="13">
    <location>
        <begin position="224"/>
        <end position="235"/>
    </location>
</feature>
<feature type="compositionally biased region" description="Basic and acidic residues" evidence="13">
    <location>
        <begin position="801"/>
        <end position="810"/>
    </location>
</feature>
<dbReference type="InterPro" id="IPR001965">
    <property type="entry name" value="Znf_PHD"/>
</dbReference>
<evidence type="ECO:0000256" key="5">
    <source>
        <dbReference type="ARBA" id="ARBA00022737"/>
    </source>
</evidence>
<keyword evidence="11" id="KW-0539">Nucleus</keyword>
<dbReference type="PANTHER" id="PTHR45888">
    <property type="entry name" value="HL01030P-RELATED"/>
    <property type="match status" value="1"/>
</dbReference>
<feature type="compositionally biased region" description="Polar residues" evidence="13">
    <location>
        <begin position="486"/>
        <end position="504"/>
    </location>
</feature>
<dbReference type="CDD" id="cd15528">
    <property type="entry name" value="PHD1_PHF10"/>
    <property type="match status" value="1"/>
</dbReference>
<dbReference type="Proteomes" id="UP001347796">
    <property type="component" value="Unassembled WGS sequence"/>
</dbReference>
<keyword evidence="8" id="KW-0524">Neurogenesis</keyword>
<dbReference type="EMBL" id="JAZGQO010000007">
    <property type="protein sequence ID" value="KAK6183717.1"/>
    <property type="molecule type" value="Genomic_DNA"/>
</dbReference>
<feature type="compositionally biased region" description="Basic and acidic residues" evidence="13">
    <location>
        <begin position="602"/>
        <end position="640"/>
    </location>
</feature>
<comment type="similarity">
    <text evidence="2">Belongs to the SAYP family.</text>
</comment>
<feature type="compositionally biased region" description="Basic and acidic residues" evidence="13">
    <location>
        <begin position="67"/>
        <end position="79"/>
    </location>
</feature>
<evidence type="ECO:0000313" key="16">
    <source>
        <dbReference type="Proteomes" id="UP001347796"/>
    </source>
</evidence>
<dbReference type="SMART" id="SM00249">
    <property type="entry name" value="PHD"/>
    <property type="match status" value="2"/>
</dbReference>
<comment type="caution">
    <text evidence="15">The sequence shown here is derived from an EMBL/GenBank/DDBJ whole genome shotgun (WGS) entry which is preliminary data.</text>
</comment>
<keyword evidence="16" id="KW-1185">Reference proteome</keyword>
<evidence type="ECO:0000256" key="7">
    <source>
        <dbReference type="ARBA" id="ARBA00022833"/>
    </source>
</evidence>
<feature type="region of interest" description="Disordered" evidence="13">
    <location>
        <begin position="1188"/>
        <end position="1237"/>
    </location>
</feature>
<dbReference type="Gene3D" id="3.30.40.10">
    <property type="entry name" value="Zinc/RING finger domain, C3HC4 (zinc finger)"/>
    <property type="match status" value="1"/>
</dbReference>
<feature type="compositionally biased region" description="Polar residues" evidence="13">
    <location>
        <begin position="834"/>
        <end position="847"/>
    </location>
</feature>
<dbReference type="InterPro" id="IPR019787">
    <property type="entry name" value="Znf_PHD-finger"/>
</dbReference>
<keyword evidence="7" id="KW-0862">Zinc</keyword>
<organism evidence="15 16">
    <name type="scientific">Patella caerulea</name>
    <name type="common">Rayed Mediterranean limpet</name>
    <dbReference type="NCBI Taxonomy" id="87958"/>
    <lineage>
        <taxon>Eukaryota</taxon>
        <taxon>Metazoa</taxon>
        <taxon>Spiralia</taxon>
        <taxon>Lophotrochozoa</taxon>
        <taxon>Mollusca</taxon>
        <taxon>Gastropoda</taxon>
        <taxon>Patellogastropoda</taxon>
        <taxon>Patelloidea</taxon>
        <taxon>Patellidae</taxon>
        <taxon>Patella</taxon>
    </lineage>
</organism>
<sequence>MEVTDGSLPVQEEMSKETGKMEKESMEEEPVLKVESSASESVDPSKQPASSAVKDISAKVKTQASHETQKLSDTHRESNVVETQDSSAAESSVKIDEAVSNKKTVTTESGVKIDETASHKTVTTEIPTDKDTREEKQQVKLDKDTHEDSEKKEKPLKSDTETISANEAENTNTLETSIADNSKKTTEKNTEISQPQPITPDGDNVSKISEKDGKETESNPSEIQKMEVDTNEKLISDSCEQPLSSAPITDSSSVVTSGESKAQDIADSNVTDIESNSLENMDTCVANTSTSKSEVNQESDVSMTPKISKMNSETDSKVDPDSNVHTASEILKATDPVLDSKSDPLIAKDSNSDSIPVSDALPIDPRSTLDSKSEPLIVKDSNNSESPPIDSRFILDSEGDSVAAKVSNTAPLPKTDPSPILDSKTDPIEMKDSVSKTSHAPDAKNDPEVLKTSKTDSEPNTDPTAVLNSKSGPRSPLDSTGDPESVSDTVAKTDPSAVTDSQIASLKAVSEVVTDVDKDPEPVLGTKSEPIQVIRSDSFPKDIESKSREKGAMERDPQPPTDTMTTKSNVSSTKETVEEKPSKLNSDAKENEAQASVEMEDQEMKNKKDKEEDEIINDKSTNKEADSLEKGDKSKERTEDIPAPNVQSEEKLPDANVQSEDKSPSLDVPSEEKLPSPNIQSEEKLPAPSVQSEERSYALDVPSEEKFPALDVPSEEKSYALDVPSEEKLPALDVPSEEKLPALVVPSEDKLPALVVPSGEKLPALDVPSEEKLSALVVPSEEKMEVDEEEVSAFKSISESKGVEEMERESNIGPVETNLDTEDTQTKTVMEGEISTNDIKTISNENGKSVEHTAVTSPGSVDTSEDSQFSVEAPNSPSSVDLNTKVRDVVTRFKETAMDGEGDTSMDVPAFEDTPLGSPLSMLHSDTIDNPEDTNMSTFSNQTTEGPTPTKRPRLGNLASALEEFSKNIITVDKLYEYQWPQDGGEWHMLQEQVSEYLSIKSFKRKYPDMYRRFVDKEEKEFLMDRGVVTETLCDLGLTAVRSDEIFDLMYKDYPEKYQEFTEFMHGKQRQTIFEQHKEYDALNVEKSKMAEYMKKAMKSAAEFNQQIQRDRKEERKAFFDMQTFHVHYPEGRYKRLPANLTKPSAYPIALLPGQFQEHYTSYTSDELKYLPINTAMYDPPKLVAPVQKVASTESSEVEDSQEEKTASSDGDSDGSSESGSNSDGEADNKQVTQKADPVKETTCRRCEKKNKNKKRIRRVKEEIINCSECGAGGHPTCLELTAEMVGVIQTYPWQCMECKTCVECMDPYDEDKMMFCDRCDRGYHTFCVGVKSIPTGRWECKSCKVTTDTAVTPKSKRGSRH</sequence>
<gene>
    <name evidence="15" type="ORF">SNE40_011143</name>
</gene>
<feature type="compositionally biased region" description="Polar residues" evidence="13">
    <location>
        <begin position="36"/>
        <end position="50"/>
    </location>
</feature>
<dbReference type="SUPFAM" id="SSF57903">
    <property type="entry name" value="FYVE/PHD zinc finger"/>
    <property type="match status" value="2"/>
</dbReference>
<feature type="compositionally biased region" description="Polar residues" evidence="13">
    <location>
        <begin position="854"/>
        <end position="881"/>
    </location>
</feature>
<evidence type="ECO:0000256" key="6">
    <source>
        <dbReference type="ARBA" id="ARBA00022771"/>
    </source>
</evidence>
<dbReference type="GO" id="GO:0008270">
    <property type="term" value="F:zinc ion binding"/>
    <property type="evidence" value="ECO:0007669"/>
    <property type="project" value="UniProtKB-KW"/>
</dbReference>
<dbReference type="Pfam" id="PF00628">
    <property type="entry name" value="PHD"/>
    <property type="match status" value="1"/>
</dbReference>
<evidence type="ECO:0000313" key="15">
    <source>
        <dbReference type="EMBL" id="KAK6183717.1"/>
    </source>
</evidence>
<feature type="compositionally biased region" description="Polar residues" evidence="13">
    <location>
        <begin position="80"/>
        <end position="90"/>
    </location>
</feature>
<dbReference type="CDD" id="cd15529">
    <property type="entry name" value="PHD2_PHF10"/>
    <property type="match status" value="1"/>
</dbReference>
<feature type="compositionally biased region" description="Polar residues" evidence="13">
    <location>
        <begin position="458"/>
        <end position="472"/>
    </location>
</feature>
<feature type="compositionally biased region" description="Polar residues" evidence="13">
    <location>
        <begin position="933"/>
        <end position="947"/>
    </location>
</feature>
<evidence type="ECO:0000259" key="14">
    <source>
        <dbReference type="PROSITE" id="PS50016"/>
    </source>
</evidence>
<feature type="compositionally biased region" description="Basic and acidic residues" evidence="13">
    <location>
        <begin position="208"/>
        <end position="217"/>
    </location>
</feature>
<feature type="domain" description="PHD-type" evidence="14">
    <location>
        <begin position="1296"/>
        <end position="1347"/>
    </location>
</feature>
<protein>
    <recommendedName>
        <fullName evidence="3">PHD finger protein 10</fullName>
    </recommendedName>
</protein>
<comment type="subcellular location">
    <subcellularLocation>
        <location evidence="1">Nucleus</location>
    </subcellularLocation>
</comment>
<dbReference type="InterPro" id="IPR038045">
    <property type="entry name" value="PHF10_PHD_finger_1"/>
</dbReference>
<keyword evidence="5" id="KW-0677">Repeat</keyword>
<feature type="compositionally biased region" description="Basic and acidic residues" evidence="13">
    <location>
        <begin position="692"/>
        <end position="719"/>
    </location>
</feature>
<feature type="compositionally biased region" description="Polar residues" evidence="13">
    <location>
        <begin position="238"/>
        <end position="302"/>
    </location>
</feature>
<dbReference type="GO" id="GO:0071564">
    <property type="term" value="C:npBAF complex"/>
    <property type="evidence" value="ECO:0007669"/>
    <property type="project" value="InterPro"/>
</dbReference>
<dbReference type="InterPro" id="IPR013083">
    <property type="entry name" value="Znf_RING/FYVE/PHD"/>
</dbReference>
<feature type="compositionally biased region" description="Basic and acidic residues" evidence="13">
    <location>
        <begin position="538"/>
        <end position="557"/>
    </location>
</feature>
<evidence type="ECO:0000256" key="9">
    <source>
        <dbReference type="ARBA" id="ARBA00023015"/>
    </source>
</evidence>
<feature type="region of interest" description="Disordered" evidence="13">
    <location>
        <begin position="779"/>
        <end position="881"/>
    </location>
</feature>
<feature type="compositionally biased region" description="Basic and acidic residues" evidence="13">
    <location>
        <begin position="312"/>
        <end position="322"/>
    </location>
</feature>
<keyword evidence="6 12" id="KW-0863">Zinc-finger</keyword>
<feature type="region of interest" description="Disordered" evidence="13">
    <location>
        <begin position="931"/>
        <end position="953"/>
    </location>
</feature>
<feature type="compositionally biased region" description="Basic and acidic residues" evidence="13">
    <location>
        <begin position="575"/>
        <end position="592"/>
    </location>
</feature>
<reference evidence="15 16" key="1">
    <citation type="submission" date="2024-01" db="EMBL/GenBank/DDBJ databases">
        <title>The genome of the rayed Mediterranean limpet Patella caerulea (Linnaeus, 1758).</title>
        <authorList>
            <person name="Anh-Thu Weber A."/>
            <person name="Halstead-Nussloch G."/>
        </authorList>
    </citation>
    <scope>NUCLEOTIDE SEQUENCE [LARGE SCALE GENOMIC DNA]</scope>
    <source>
        <strain evidence="15">AATW-2023a</strain>
        <tissue evidence="15">Whole specimen</tissue>
    </source>
</reference>
<dbReference type="PANTHER" id="PTHR45888:SF4">
    <property type="entry name" value="PHD FINGER PROTEIN 10"/>
    <property type="match status" value="1"/>
</dbReference>
<feature type="region of interest" description="Disordered" evidence="13">
    <location>
        <begin position="1"/>
        <end position="719"/>
    </location>
</feature>
<keyword evidence="4" id="KW-0479">Metal-binding</keyword>
<dbReference type="PROSITE" id="PS50016">
    <property type="entry name" value="ZF_PHD_2"/>
    <property type="match status" value="1"/>
</dbReference>
<evidence type="ECO:0000256" key="3">
    <source>
        <dbReference type="ARBA" id="ARBA00016995"/>
    </source>
</evidence>
<feature type="compositionally biased region" description="Polar residues" evidence="13">
    <location>
        <begin position="161"/>
        <end position="180"/>
    </location>
</feature>
<keyword evidence="9" id="KW-0805">Transcription regulation</keyword>
<feature type="compositionally biased region" description="Basic and acidic residues" evidence="13">
    <location>
        <begin position="648"/>
        <end position="674"/>
    </location>
</feature>
<feature type="compositionally biased region" description="Basic and acidic residues" evidence="13">
    <location>
        <begin position="127"/>
        <end position="160"/>
    </location>
</feature>
<name>A0AAN8PSG1_PATCE</name>
<evidence type="ECO:0000256" key="10">
    <source>
        <dbReference type="ARBA" id="ARBA00023163"/>
    </source>
</evidence>
<dbReference type="InterPro" id="IPR011011">
    <property type="entry name" value="Znf_FYVE_PHD"/>
</dbReference>
<evidence type="ECO:0000256" key="11">
    <source>
        <dbReference type="ARBA" id="ARBA00023242"/>
    </source>
</evidence>
<keyword evidence="10" id="KW-0804">Transcription</keyword>
<proteinExistence type="inferred from homology"/>
<evidence type="ECO:0000256" key="13">
    <source>
        <dbReference type="SAM" id="MobiDB-lite"/>
    </source>
</evidence>
<feature type="compositionally biased region" description="Basic and acidic residues" evidence="13">
    <location>
        <begin position="423"/>
        <end position="457"/>
    </location>
</feature>
<dbReference type="CDD" id="cd21085">
    <property type="entry name" value="WH_NTD_PHF10"/>
    <property type="match status" value="1"/>
</dbReference>
<evidence type="ECO:0000256" key="8">
    <source>
        <dbReference type="ARBA" id="ARBA00022902"/>
    </source>
</evidence>
<evidence type="ECO:0000256" key="1">
    <source>
        <dbReference type="ARBA" id="ARBA00004123"/>
    </source>
</evidence>
<feature type="compositionally biased region" description="Polar residues" evidence="13">
    <location>
        <begin position="561"/>
        <end position="574"/>
    </location>
</feature>
<accession>A0AAN8PSG1</accession>